<comment type="caution">
    <text evidence="2">The sequence shown here is derived from an EMBL/GenBank/DDBJ whole genome shotgun (WGS) entry which is preliminary data.</text>
</comment>
<accession>A0A149USX9</accession>
<protein>
    <submittedName>
        <fullName evidence="2">Uncharacterized protein</fullName>
    </submittedName>
</protein>
<reference evidence="2 3" key="1">
    <citation type="submission" date="2015-06" db="EMBL/GenBank/DDBJ databases">
        <title>Improved classification and identification of acetic acid bacteria using matrix-assisted laser desorption/ionization time-of-flight mass spectrometry; Gluconobacter nephelii and Gluconobacter uchimurae are later heterotypic synonyms of Gluconobacter japonicus and Gluconobacter oxydans, respectively.</title>
        <authorList>
            <person name="Li L."/>
            <person name="Cleenwerck I."/>
            <person name="De Vuyst L."/>
            <person name="Vandamme P."/>
        </authorList>
    </citation>
    <scope>NUCLEOTIDE SEQUENCE [LARGE SCALE GENOMIC DNA]</scope>
    <source>
        <strain evidence="2 3">LMG 1699</strain>
    </source>
</reference>
<proteinExistence type="predicted"/>
<evidence type="ECO:0000313" key="2">
    <source>
        <dbReference type="EMBL" id="KXV71070.1"/>
    </source>
</evidence>
<sequence>EEIAAFRKGFFGKLATAREEDLKEKAEEIRASESAKNDDLLLRAQRAEGSLNEARDGKAEALGQLARQEEKYNEITAELGRKYPGAAREIRELERDFDKYKAEFGGGGQAPAPEAGIQHDDDEATRNLKNAAARESAVNARNSGPSM</sequence>
<dbReference type="PATRIC" id="fig|178901.14.peg.2907"/>
<feature type="non-terminal residue" evidence="2">
    <location>
        <position position="1"/>
    </location>
</feature>
<dbReference type="AlphaFoldDB" id="A0A149USX9"/>
<dbReference type="RefSeq" id="WP_197461288.1">
    <property type="nucleotide sequence ID" value="NZ_LHZX01000194.1"/>
</dbReference>
<evidence type="ECO:0000313" key="3">
    <source>
        <dbReference type="Proteomes" id="UP000075377"/>
    </source>
</evidence>
<organism evidence="2 3">
    <name type="scientific">Acetobacter malorum</name>
    <dbReference type="NCBI Taxonomy" id="178901"/>
    <lineage>
        <taxon>Bacteria</taxon>
        <taxon>Pseudomonadati</taxon>
        <taxon>Pseudomonadota</taxon>
        <taxon>Alphaproteobacteria</taxon>
        <taxon>Acetobacterales</taxon>
        <taxon>Acetobacteraceae</taxon>
        <taxon>Acetobacter</taxon>
    </lineage>
</organism>
<evidence type="ECO:0000256" key="1">
    <source>
        <dbReference type="SAM" id="MobiDB-lite"/>
    </source>
</evidence>
<feature type="region of interest" description="Disordered" evidence="1">
    <location>
        <begin position="102"/>
        <end position="123"/>
    </location>
</feature>
<dbReference type="EMBL" id="LHZX01000194">
    <property type="protein sequence ID" value="KXV71070.1"/>
    <property type="molecule type" value="Genomic_DNA"/>
</dbReference>
<dbReference type="Proteomes" id="UP000075377">
    <property type="component" value="Unassembled WGS sequence"/>
</dbReference>
<gene>
    <name evidence="2" type="ORF">AD951_01900</name>
</gene>
<name>A0A149USX9_9PROT</name>